<dbReference type="Proteomes" id="UP000000702">
    <property type="component" value="Unassembled WGS sequence"/>
</dbReference>
<comment type="caution">
    <text evidence="1">The sequence shown here is derived from an EMBL/GenBank/DDBJ whole genome shotgun (WGS) entry which is preliminary data.</text>
</comment>
<organism evidence="1 2">
    <name type="scientific">Trypanosoma congolense (strain IL3000)</name>
    <dbReference type="NCBI Taxonomy" id="1068625"/>
    <lineage>
        <taxon>Eukaryota</taxon>
        <taxon>Discoba</taxon>
        <taxon>Euglenozoa</taxon>
        <taxon>Kinetoplastea</taxon>
        <taxon>Metakinetoplastina</taxon>
        <taxon>Trypanosomatida</taxon>
        <taxon>Trypanosomatidae</taxon>
        <taxon>Trypanosoma</taxon>
        <taxon>Nannomonas</taxon>
    </lineage>
</organism>
<protein>
    <submittedName>
        <fullName evidence="1">Uncharacterized protein</fullName>
    </submittedName>
</protein>
<proteinExistence type="predicted"/>
<dbReference type="AlphaFoldDB" id="F9W487"/>
<gene>
    <name evidence="1" type="ORF">TCIL3000_0_29010</name>
</gene>
<name>F9W487_TRYCI</name>
<dbReference type="EMBL" id="CAEQ01000530">
    <property type="protein sequence ID" value="CCD11975.1"/>
    <property type="molecule type" value="Genomic_DNA"/>
</dbReference>
<reference evidence="2" key="1">
    <citation type="submission" date="2011-07" db="EMBL/GenBank/DDBJ databases">
        <title>Divergent evolution of antigenic variation in African trypanosomes.</title>
        <authorList>
            <person name="Jackson A.P."/>
            <person name="Berry A."/>
            <person name="Allison H.C."/>
            <person name="Burton P."/>
            <person name="Anderson J."/>
            <person name="Aslett M."/>
            <person name="Brown R."/>
            <person name="Corton N."/>
            <person name="Harris D."/>
            <person name="Hauser H."/>
            <person name="Gamble J."/>
            <person name="Gilderthorp R."/>
            <person name="McQuillan J."/>
            <person name="Quail M.A."/>
            <person name="Sanders M."/>
            <person name="Van Tonder A."/>
            <person name="Ginger M.L."/>
            <person name="Donelson J.E."/>
            <person name="Field M.C."/>
            <person name="Barry J.D."/>
            <person name="Berriman M."/>
            <person name="Hertz-Fowler C."/>
        </authorList>
    </citation>
    <scope>NUCLEOTIDE SEQUENCE [LARGE SCALE GENOMIC DNA]</scope>
    <source>
        <strain evidence="2">IL3000</strain>
    </source>
</reference>
<reference evidence="1 2" key="2">
    <citation type="journal article" date="2012" name="Proc. Natl. Acad. Sci. U.S.A.">
        <title>Antigenic diversity is generated by distinct evolutionary mechanisms in African trypanosome species.</title>
        <authorList>
            <person name="Jackson A.P."/>
            <person name="Berry A."/>
            <person name="Aslett M."/>
            <person name="Allison H.C."/>
            <person name="Burton P."/>
            <person name="Vavrova-Anderson J."/>
            <person name="Brown R."/>
            <person name="Browne H."/>
            <person name="Corton N."/>
            <person name="Hauser H."/>
            <person name="Gamble J."/>
            <person name="Gilderthorp R."/>
            <person name="Marcello L."/>
            <person name="McQuillan J."/>
            <person name="Otto T.D."/>
            <person name="Quail M.A."/>
            <person name="Sanders M.J."/>
            <person name="van Tonder A."/>
            <person name="Ginger M.L."/>
            <person name="Field M.C."/>
            <person name="Barry J.D."/>
            <person name="Hertz-Fowler C."/>
            <person name="Berriman M."/>
        </authorList>
    </citation>
    <scope>NUCLEOTIDE SEQUENCE [LARGE SCALE GENOMIC DNA]</scope>
    <source>
        <strain evidence="1 2">IL3000</strain>
    </source>
</reference>
<accession>F9W487</accession>
<evidence type="ECO:0000313" key="1">
    <source>
        <dbReference type="EMBL" id="CCD11975.1"/>
    </source>
</evidence>
<sequence length="125" mass="14061">MVTVGHPAAPEHWPLLDNIRCMRGYGRGDDCSCRPPQSFICVEQSQLEEFRDPRDMHICRRSRGLMECAGALNEAIPRGIPIAAKKAMLMGMGAAPQKWTSEPTELDKIIQECVGKMRKRPTLIR</sequence>
<keyword evidence="2" id="KW-1185">Reference proteome</keyword>
<evidence type="ECO:0000313" key="2">
    <source>
        <dbReference type="Proteomes" id="UP000000702"/>
    </source>
</evidence>